<dbReference type="PANTHER" id="PTHR42771:SF2">
    <property type="entry name" value="IRON(3+)-HYDROXAMATE IMPORT ATP-BINDING PROTEIN FHUC"/>
    <property type="match status" value="1"/>
</dbReference>
<sequence length="73" mass="7510">IVMVLHDLAAAARYADLLVAMRDGRIVASGPPRETVDAALVQELYGIEAEILTATSDGAPVVVPTVRVPVAGG</sequence>
<dbReference type="GO" id="GO:0005524">
    <property type="term" value="F:ATP binding"/>
    <property type="evidence" value="ECO:0007669"/>
    <property type="project" value="UniProtKB-KW"/>
</dbReference>
<feature type="non-terminal residue" evidence="6">
    <location>
        <position position="1"/>
    </location>
</feature>
<keyword evidence="4" id="KW-0406">Ion transport</keyword>
<accession>A0A6G3XPL7</accession>
<evidence type="ECO:0000256" key="2">
    <source>
        <dbReference type="ARBA" id="ARBA00022448"/>
    </source>
</evidence>
<evidence type="ECO:0000256" key="5">
    <source>
        <dbReference type="ARBA" id="ARBA00023136"/>
    </source>
</evidence>
<dbReference type="SUPFAM" id="SSF52540">
    <property type="entry name" value="P-loop containing nucleoside triphosphate hydrolases"/>
    <property type="match status" value="1"/>
</dbReference>
<evidence type="ECO:0000256" key="1">
    <source>
        <dbReference type="ARBA" id="ARBA00004202"/>
    </source>
</evidence>
<gene>
    <name evidence="6" type="primary">fecE</name>
    <name evidence="6" type="ORF">G3M58_75700</name>
</gene>
<protein>
    <submittedName>
        <fullName evidence="6">Fe(3+) dicitrate ABC transporter ATP-binding protein FecE</fullName>
    </submittedName>
</protein>
<dbReference type="PANTHER" id="PTHR42771">
    <property type="entry name" value="IRON(3+)-HYDROXAMATE IMPORT ATP-BINDING PROTEIN FHUC"/>
    <property type="match status" value="1"/>
</dbReference>
<dbReference type="Gene3D" id="3.40.50.300">
    <property type="entry name" value="P-loop containing nucleotide triphosphate hydrolases"/>
    <property type="match status" value="1"/>
</dbReference>
<dbReference type="EMBL" id="JAAGMN010008117">
    <property type="protein sequence ID" value="NEE19604.1"/>
    <property type="molecule type" value="Genomic_DNA"/>
</dbReference>
<dbReference type="GO" id="GO:0006811">
    <property type="term" value="P:monoatomic ion transport"/>
    <property type="evidence" value="ECO:0007669"/>
    <property type="project" value="UniProtKB-KW"/>
</dbReference>
<comment type="caution">
    <text evidence="6">The sequence shown here is derived from an EMBL/GenBank/DDBJ whole genome shotgun (WGS) entry which is preliminary data.</text>
</comment>
<dbReference type="GO" id="GO:0005886">
    <property type="term" value="C:plasma membrane"/>
    <property type="evidence" value="ECO:0007669"/>
    <property type="project" value="UniProtKB-SubCell"/>
</dbReference>
<keyword evidence="6" id="KW-0547">Nucleotide-binding</keyword>
<keyword evidence="6" id="KW-0067">ATP-binding</keyword>
<name>A0A6G3XPL7_9ACTN</name>
<comment type="subcellular location">
    <subcellularLocation>
        <location evidence="1">Cell membrane</location>
        <topology evidence="1">Peripheral membrane protein</topology>
    </subcellularLocation>
</comment>
<keyword evidence="2" id="KW-0813">Transport</keyword>
<proteinExistence type="predicted"/>
<dbReference type="AlphaFoldDB" id="A0A6G3XPL7"/>
<dbReference type="InterPro" id="IPR027417">
    <property type="entry name" value="P-loop_NTPase"/>
</dbReference>
<dbReference type="InterPro" id="IPR051535">
    <property type="entry name" value="Siderophore_ABC-ATPase"/>
</dbReference>
<reference evidence="6" key="1">
    <citation type="submission" date="2020-01" db="EMBL/GenBank/DDBJ databases">
        <title>Insect and environment-associated Actinomycetes.</title>
        <authorList>
            <person name="Currrie C."/>
            <person name="Chevrette M."/>
            <person name="Carlson C."/>
            <person name="Stubbendieck R."/>
            <person name="Wendt-Pienkowski E."/>
        </authorList>
    </citation>
    <scope>NUCLEOTIDE SEQUENCE</scope>
    <source>
        <strain evidence="6">SID7499</strain>
    </source>
</reference>
<evidence type="ECO:0000313" key="6">
    <source>
        <dbReference type="EMBL" id="NEE19604.1"/>
    </source>
</evidence>
<organism evidence="6">
    <name type="scientific">Streptomyces sp. SID7499</name>
    <dbReference type="NCBI Taxonomy" id="2706086"/>
    <lineage>
        <taxon>Bacteria</taxon>
        <taxon>Bacillati</taxon>
        <taxon>Actinomycetota</taxon>
        <taxon>Actinomycetes</taxon>
        <taxon>Kitasatosporales</taxon>
        <taxon>Streptomycetaceae</taxon>
        <taxon>Streptomyces</taxon>
    </lineage>
</organism>
<keyword evidence="5" id="KW-0472">Membrane</keyword>
<keyword evidence="3" id="KW-1003">Cell membrane</keyword>
<evidence type="ECO:0000256" key="3">
    <source>
        <dbReference type="ARBA" id="ARBA00022475"/>
    </source>
</evidence>
<evidence type="ECO:0000256" key="4">
    <source>
        <dbReference type="ARBA" id="ARBA00023065"/>
    </source>
</evidence>